<feature type="region of interest" description="Disordered" evidence="1">
    <location>
        <begin position="87"/>
        <end position="151"/>
    </location>
</feature>
<dbReference type="EMBL" id="UZAL01048842">
    <property type="protein sequence ID" value="VDP85850.1"/>
    <property type="molecule type" value="Genomic_DNA"/>
</dbReference>
<dbReference type="Proteomes" id="UP000269396">
    <property type="component" value="Unassembled WGS sequence"/>
</dbReference>
<dbReference type="AlphaFoldDB" id="A0A183Q5G6"/>
<protein>
    <submittedName>
        <fullName evidence="2">Uncharacterized protein</fullName>
    </submittedName>
</protein>
<evidence type="ECO:0000313" key="2">
    <source>
        <dbReference type="EMBL" id="VDP85850.1"/>
    </source>
</evidence>
<feature type="compositionally biased region" description="Polar residues" evidence="1">
    <location>
        <begin position="89"/>
        <end position="117"/>
    </location>
</feature>
<proteinExistence type="predicted"/>
<reference evidence="2 3" key="1">
    <citation type="submission" date="2018-11" db="EMBL/GenBank/DDBJ databases">
        <authorList>
            <consortium name="Pathogen Informatics"/>
        </authorList>
    </citation>
    <scope>NUCLEOTIDE SEQUENCE [LARGE SCALE GENOMIC DNA]</scope>
    <source>
        <strain>Denwood</strain>
        <strain evidence="3">Zambia</strain>
    </source>
</reference>
<feature type="non-terminal residue" evidence="2">
    <location>
        <position position="151"/>
    </location>
</feature>
<gene>
    <name evidence="2" type="ORF">SMTD_LOCUS21852</name>
</gene>
<name>A0A183Q5G6_9TREM</name>
<sequence>LISTDTSGLLHEKGTGFHFQSNQSTEQASNNFNALSRTELEDNILSRLVLQISDQLAKNQSQSHDTSSKENLQHLVETALLERIESMLSPASVSPNPTNQLLRTEQQQLKTPSSSPDRTSHLGLLDIPTPMDSINKSELPYPDDFVHTKSK</sequence>
<organism evidence="2 3">
    <name type="scientific">Schistosoma mattheei</name>
    <dbReference type="NCBI Taxonomy" id="31246"/>
    <lineage>
        <taxon>Eukaryota</taxon>
        <taxon>Metazoa</taxon>
        <taxon>Spiralia</taxon>
        <taxon>Lophotrochozoa</taxon>
        <taxon>Platyhelminthes</taxon>
        <taxon>Trematoda</taxon>
        <taxon>Digenea</taxon>
        <taxon>Strigeidida</taxon>
        <taxon>Schistosomatoidea</taxon>
        <taxon>Schistosomatidae</taxon>
        <taxon>Schistosoma</taxon>
    </lineage>
</organism>
<keyword evidence="3" id="KW-1185">Reference proteome</keyword>
<evidence type="ECO:0000256" key="1">
    <source>
        <dbReference type="SAM" id="MobiDB-lite"/>
    </source>
</evidence>
<evidence type="ECO:0000313" key="3">
    <source>
        <dbReference type="Proteomes" id="UP000269396"/>
    </source>
</evidence>
<accession>A0A183Q5G6</accession>
<feature type="non-terminal residue" evidence="2">
    <location>
        <position position="1"/>
    </location>
</feature>